<gene>
    <name evidence="3" type="ORF">H8712_09725</name>
</gene>
<organism evidence="3 4">
    <name type="scientific">Blautia stercoris</name>
    <dbReference type="NCBI Taxonomy" id="871664"/>
    <lineage>
        <taxon>Bacteria</taxon>
        <taxon>Bacillati</taxon>
        <taxon>Bacillota</taxon>
        <taxon>Clostridia</taxon>
        <taxon>Lachnospirales</taxon>
        <taxon>Lachnospiraceae</taxon>
        <taxon>Blautia</taxon>
    </lineage>
</organism>
<sequence>MNQTILFTPVGGTDPISSTNCRDGSMLHICRIYKPDKVIMYMTKEMLAYQEEDNRYLYCLERLAKMQKREMEYETIERRELTKVHEFDYFYQDFRVIIEQIYEKMDDTDVLLLNISSGTPAMKSGLLVLQTLGEFPAKLIQVATPEKRINEHIHRDYDVVTLWELNEDNEEGCLNRCKEVQCPTLSKIKKEEIIKKHILAYDYKAALDVADTLEKEETENYRDLLYMASRRLMLDFANVDAVIRKTGMQCLPVRTSSERKYFEYALNMEIRLKKEEYVDFVRSITPLIVDLFEMVLEKREGIKIDDYCERYRKNGKEFRKWAPEKLKGTKIGEILDSEYDKDGGFNAREVYSIHLKVLIERIEQEKHLVELVQNLRFVEENIRNLAAHEIMSVTEDTLQKMTGFSGNKIMNMIKELFHYTGLNIKKEYWDSYDKMNQMILERI</sequence>
<accession>A0ABR7PBX4</accession>
<reference evidence="3 4" key="1">
    <citation type="submission" date="2020-08" db="EMBL/GenBank/DDBJ databases">
        <title>Genome public.</title>
        <authorList>
            <person name="Liu C."/>
            <person name="Sun Q."/>
        </authorList>
    </citation>
    <scope>NUCLEOTIDE SEQUENCE [LARGE SCALE GENOMIC DNA]</scope>
    <source>
        <strain evidence="3 4">3_YM_SP_D4_24.mj</strain>
    </source>
</reference>
<evidence type="ECO:0000259" key="1">
    <source>
        <dbReference type="Pfam" id="PF09659"/>
    </source>
</evidence>
<proteinExistence type="predicted"/>
<dbReference type="InterPro" id="IPR013489">
    <property type="entry name" value="CRISPR-assoc_prot_Csm6"/>
</dbReference>
<feature type="domain" description="Csm6 HEPN" evidence="1">
    <location>
        <begin position="259"/>
        <end position="439"/>
    </location>
</feature>
<evidence type="ECO:0000313" key="4">
    <source>
        <dbReference type="Proteomes" id="UP000661649"/>
    </source>
</evidence>
<dbReference type="InterPro" id="IPR053941">
    <property type="entry name" value="Csm6_HEPN"/>
</dbReference>
<name>A0ABR7PBX4_9FIRM</name>
<dbReference type="Pfam" id="PF22208">
    <property type="entry name" value="Cas_Csm6_CARF"/>
    <property type="match status" value="1"/>
</dbReference>
<keyword evidence="4" id="KW-1185">Reference proteome</keyword>
<comment type="caution">
    <text evidence="3">The sequence shown here is derived from an EMBL/GenBank/DDBJ whole genome shotgun (WGS) entry which is preliminary data.</text>
</comment>
<dbReference type="InterPro" id="IPR053955">
    <property type="entry name" value="Csm6_CARF"/>
</dbReference>
<feature type="domain" description="Csm6 CARF" evidence="2">
    <location>
        <begin position="79"/>
        <end position="177"/>
    </location>
</feature>
<dbReference type="Pfam" id="PF09659">
    <property type="entry name" value="Cas_Csm6_HEPN"/>
    <property type="match status" value="1"/>
</dbReference>
<dbReference type="Proteomes" id="UP000661649">
    <property type="component" value="Unassembled WGS sequence"/>
</dbReference>
<evidence type="ECO:0000259" key="2">
    <source>
        <dbReference type="Pfam" id="PF22208"/>
    </source>
</evidence>
<evidence type="ECO:0000313" key="3">
    <source>
        <dbReference type="EMBL" id="MBC8628886.1"/>
    </source>
</evidence>
<protein>
    <submittedName>
        <fullName evidence="3">CRISPR-associated protein Csm6</fullName>
    </submittedName>
</protein>
<dbReference type="RefSeq" id="WP_187558719.1">
    <property type="nucleotide sequence ID" value="NZ_JACRTP010000003.1"/>
</dbReference>
<dbReference type="EMBL" id="JACRTP010000003">
    <property type="protein sequence ID" value="MBC8628886.1"/>
    <property type="molecule type" value="Genomic_DNA"/>
</dbReference>
<dbReference type="NCBIfam" id="TIGR02672">
    <property type="entry name" value="cas_csm6"/>
    <property type="match status" value="1"/>
</dbReference>